<feature type="transmembrane region" description="Helical" evidence="5">
    <location>
        <begin position="216"/>
        <end position="237"/>
    </location>
</feature>
<dbReference type="RefSeq" id="YP_009515607.1">
    <property type="nucleotide sequence ID" value="NC_039407.1"/>
</dbReference>
<dbReference type="AlphaFoldDB" id="A0A343UY40"/>
<geneLocation type="mitochondrion" evidence="6"/>
<sequence length="252" mass="30848">MRPALIYFKEFLWRFFYCLLSLVVVFFVALYHAELLLLFEVYPFIKFTHKKFIATHVTELFDSVMQTCFFMTFIANFPFIVYHILAFFSVCWYSYQIILFKLYTFLMSHVFITSSILTNIYLLPQIFNFFIQWEMVQDNSLLQLEMDTRIYSYLTWVNYIYSLVNFLFSFFLTNLFLLVLFVSPYKVYICLKYYRKQFIFTIIASFMFILPPDFWIQLTLFTCVSIFLEFSFLLSCFRLNQLIMFNCWHKTR</sequence>
<feature type="transmembrane region" description="Helical" evidence="5">
    <location>
        <begin position="193"/>
        <end position="210"/>
    </location>
</feature>
<dbReference type="GeneID" id="38089470"/>
<evidence type="ECO:0000256" key="4">
    <source>
        <dbReference type="ARBA" id="ARBA00023136"/>
    </source>
</evidence>
<evidence type="ECO:0000256" key="2">
    <source>
        <dbReference type="ARBA" id="ARBA00022692"/>
    </source>
</evidence>
<accession>A0A343UY40</accession>
<feature type="transmembrane region" description="Helical" evidence="5">
    <location>
        <begin position="12"/>
        <end position="33"/>
    </location>
</feature>
<feature type="transmembrane region" description="Helical" evidence="5">
    <location>
        <begin position="102"/>
        <end position="123"/>
    </location>
</feature>
<gene>
    <name evidence="6" type="primary">tatC</name>
</gene>
<reference evidence="6" key="1">
    <citation type="journal article" date="2018" name="Mitochondrial DNA Part B Resour">
        <title>Complete mitochondrial genomes of six species of the freshwater red algal order Batrachospermales (Rhodophyta).</title>
        <authorList>
            <person name="Paiano M.O."/>
            <person name="Del Cortona A."/>
            <person name="Costa J.F."/>
            <person name="Liu S.-L."/>
            <person name="Verbruggen H."/>
            <person name="De Clerck O."/>
            <person name="Necchi O."/>
        </authorList>
    </citation>
    <scope>NUCLEOTIDE SEQUENCE</scope>
    <source>
        <strain evidence="6">MOP3</strain>
    </source>
</reference>
<evidence type="ECO:0000256" key="3">
    <source>
        <dbReference type="ARBA" id="ARBA00022989"/>
    </source>
</evidence>
<keyword evidence="2 5" id="KW-0812">Transmembrane</keyword>
<name>A0A343UY40_9FLOR</name>
<organism evidence="6">
    <name type="scientific">Sirodotia delicatula</name>
    <dbReference type="NCBI Taxonomy" id="386631"/>
    <lineage>
        <taxon>Eukaryota</taxon>
        <taxon>Rhodophyta</taxon>
        <taxon>Florideophyceae</taxon>
        <taxon>Nemaliophycidae</taxon>
        <taxon>Batrachospermales</taxon>
        <taxon>Batrachospermaceae</taxon>
        <taxon>Sirodotia</taxon>
    </lineage>
</organism>
<proteinExistence type="predicted"/>
<dbReference type="InterPro" id="IPR002033">
    <property type="entry name" value="TatC"/>
</dbReference>
<keyword evidence="3 5" id="KW-1133">Transmembrane helix</keyword>
<protein>
    <submittedName>
        <fullName evidence="6">Sec-independent protein translocase</fullName>
    </submittedName>
</protein>
<keyword evidence="4 5" id="KW-0472">Membrane</keyword>
<feature type="transmembrane region" description="Helical" evidence="5">
    <location>
        <begin position="69"/>
        <end position="95"/>
    </location>
</feature>
<comment type="subcellular location">
    <subcellularLocation>
        <location evidence="1">Membrane</location>
        <topology evidence="1">Multi-pass membrane protein</topology>
    </subcellularLocation>
</comment>
<dbReference type="GO" id="GO:0016020">
    <property type="term" value="C:membrane"/>
    <property type="evidence" value="ECO:0007669"/>
    <property type="project" value="UniProtKB-SubCell"/>
</dbReference>
<dbReference type="EMBL" id="MG787099">
    <property type="protein sequence ID" value="AVK39597.1"/>
    <property type="molecule type" value="Genomic_DNA"/>
</dbReference>
<feature type="transmembrane region" description="Helical" evidence="5">
    <location>
        <begin position="159"/>
        <end position="181"/>
    </location>
</feature>
<evidence type="ECO:0000256" key="5">
    <source>
        <dbReference type="SAM" id="Phobius"/>
    </source>
</evidence>
<evidence type="ECO:0000256" key="1">
    <source>
        <dbReference type="ARBA" id="ARBA00004141"/>
    </source>
</evidence>
<dbReference type="Pfam" id="PF00902">
    <property type="entry name" value="TatC"/>
    <property type="match status" value="1"/>
</dbReference>
<evidence type="ECO:0000313" key="6">
    <source>
        <dbReference type="EMBL" id="AVK39597.1"/>
    </source>
</evidence>
<reference evidence="6" key="2">
    <citation type="submission" date="2018-01" db="EMBL/GenBank/DDBJ databases">
        <authorList>
            <person name="Gaut B.S."/>
            <person name="Morton B.R."/>
            <person name="Clegg M.T."/>
            <person name="Duvall M.R."/>
        </authorList>
    </citation>
    <scope>NUCLEOTIDE SEQUENCE</scope>
    <source>
        <strain evidence="6">MOP3</strain>
    </source>
</reference>
<keyword evidence="6" id="KW-0496">Mitochondrion</keyword>